<dbReference type="EMBL" id="JBHSKP010000005">
    <property type="protein sequence ID" value="MFC5152118.1"/>
    <property type="molecule type" value="Genomic_DNA"/>
</dbReference>
<evidence type="ECO:0000256" key="4">
    <source>
        <dbReference type="ARBA" id="ARBA00023251"/>
    </source>
</evidence>
<evidence type="ECO:0000256" key="1">
    <source>
        <dbReference type="ARBA" id="ARBA00009009"/>
    </source>
</evidence>
<evidence type="ECO:0000256" key="6">
    <source>
        <dbReference type="SAM" id="MobiDB-lite"/>
    </source>
</evidence>
<dbReference type="SUPFAM" id="SSF56601">
    <property type="entry name" value="beta-lactamase/transpeptidase-like"/>
    <property type="match status" value="1"/>
</dbReference>
<evidence type="ECO:0000256" key="3">
    <source>
        <dbReference type="ARBA" id="ARBA00022801"/>
    </source>
</evidence>
<comment type="similarity">
    <text evidence="1 5">Belongs to the class-A beta-lactamase family.</text>
</comment>
<dbReference type="Pfam" id="PF13354">
    <property type="entry name" value="Beta-lactamase2"/>
    <property type="match status" value="1"/>
</dbReference>
<feature type="compositionally biased region" description="Low complexity" evidence="6">
    <location>
        <begin position="15"/>
        <end position="26"/>
    </location>
</feature>
<evidence type="ECO:0000259" key="7">
    <source>
        <dbReference type="Pfam" id="PF13354"/>
    </source>
</evidence>
<dbReference type="InterPro" id="IPR000871">
    <property type="entry name" value="Beta-lactam_class-A"/>
</dbReference>
<dbReference type="EC" id="3.5.2.6" evidence="2 5"/>
<accession>A0ABW0AEN2</accession>
<comment type="caution">
    <text evidence="8">The sequence shown here is derived from an EMBL/GenBank/DDBJ whole genome shotgun (WGS) entry which is preliminary data.</text>
</comment>
<protein>
    <recommendedName>
        <fullName evidence="2 5">Beta-lactamase</fullName>
        <ecNumber evidence="2 5">3.5.2.6</ecNumber>
    </recommendedName>
</protein>
<dbReference type="PROSITE" id="PS00146">
    <property type="entry name" value="BETA_LACTAMASE_A"/>
    <property type="match status" value="1"/>
</dbReference>
<comment type="catalytic activity">
    <reaction evidence="5">
        <text>a beta-lactam + H2O = a substituted beta-amino acid</text>
        <dbReference type="Rhea" id="RHEA:20401"/>
        <dbReference type="ChEBI" id="CHEBI:15377"/>
        <dbReference type="ChEBI" id="CHEBI:35627"/>
        <dbReference type="ChEBI" id="CHEBI:140347"/>
        <dbReference type="EC" id="3.5.2.6"/>
    </reaction>
</comment>
<dbReference type="GO" id="GO:0008800">
    <property type="term" value="F:beta-lactamase activity"/>
    <property type="evidence" value="ECO:0007669"/>
    <property type="project" value="UniProtKB-EC"/>
</dbReference>
<name>A0ABW0AEN2_9ACTN</name>
<keyword evidence="3 5" id="KW-0378">Hydrolase</keyword>
<dbReference type="PANTHER" id="PTHR35333:SF3">
    <property type="entry name" value="BETA-LACTAMASE-TYPE TRANSPEPTIDASE FOLD CONTAINING PROTEIN"/>
    <property type="match status" value="1"/>
</dbReference>
<dbReference type="NCBIfam" id="NF033103">
    <property type="entry name" value="bla_class_A"/>
    <property type="match status" value="1"/>
</dbReference>
<dbReference type="PANTHER" id="PTHR35333">
    <property type="entry name" value="BETA-LACTAMASE"/>
    <property type="match status" value="1"/>
</dbReference>
<feature type="domain" description="Beta-lactamase class A catalytic" evidence="7">
    <location>
        <begin position="53"/>
        <end position="274"/>
    </location>
</feature>
<evidence type="ECO:0000256" key="2">
    <source>
        <dbReference type="ARBA" id="ARBA00012865"/>
    </source>
</evidence>
<keyword evidence="4 5" id="KW-0046">Antibiotic resistance</keyword>
<sequence length="302" mass="31669">MLGLGAGAALALGAGSPASATPAGREPGPGPGANREVRRRLRELERTHGGRLGVFARNTVTGRTVRYRADETFPMCSVFKTLAVAAVLRDLNQDGRFLGRRVRYTREFVDTSGGGSVTSEEKNISGGMTVYELCSATVNHSDNAAANLLLRELGGPGAITAFCRSIDDPVTRLDRWEPELNSAEPGRTTDTTSPYAIARSYERLVVGDALTGAARSLLTGWLLTNTTGGKRLRAGVPADWALGDKTGSGSYGVANDVGVAWTPDGVPVVLAVLTAKDSPDAPWDNTLVESAARLLATALTGD</sequence>
<dbReference type="InterPro" id="IPR045155">
    <property type="entry name" value="Beta-lactam_cat"/>
</dbReference>
<dbReference type="InterPro" id="IPR012338">
    <property type="entry name" value="Beta-lactam/transpept-like"/>
</dbReference>
<organism evidence="8 9">
    <name type="scientific">Streptomyces amakusaensis</name>
    <dbReference type="NCBI Taxonomy" id="67271"/>
    <lineage>
        <taxon>Bacteria</taxon>
        <taxon>Bacillati</taxon>
        <taxon>Actinomycetota</taxon>
        <taxon>Actinomycetes</taxon>
        <taxon>Kitasatosporales</taxon>
        <taxon>Streptomycetaceae</taxon>
        <taxon>Streptomyces</taxon>
    </lineage>
</organism>
<dbReference type="Proteomes" id="UP001596160">
    <property type="component" value="Unassembled WGS sequence"/>
</dbReference>
<dbReference type="RefSeq" id="WP_344477847.1">
    <property type="nucleotide sequence ID" value="NZ_BAAASB010000008.1"/>
</dbReference>
<dbReference type="Gene3D" id="3.40.710.10">
    <property type="entry name" value="DD-peptidase/beta-lactamase superfamily"/>
    <property type="match status" value="1"/>
</dbReference>
<gene>
    <name evidence="8" type="primary">bla</name>
    <name evidence="8" type="ORF">ACFPRH_10265</name>
</gene>
<evidence type="ECO:0000313" key="8">
    <source>
        <dbReference type="EMBL" id="MFC5152118.1"/>
    </source>
</evidence>
<feature type="region of interest" description="Disordered" evidence="6">
    <location>
        <begin position="15"/>
        <end position="36"/>
    </location>
</feature>
<keyword evidence="9" id="KW-1185">Reference proteome</keyword>
<evidence type="ECO:0000256" key="5">
    <source>
        <dbReference type="RuleBase" id="RU361140"/>
    </source>
</evidence>
<reference evidence="9" key="1">
    <citation type="journal article" date="2019" name="Int. J. Syst. Evol. Microbiol.">
        <title>The Global Catalogue of Microorganisms (GCM) 10K type strain sequencing project: providing services to taxonomists for standard genome sequencing and annotation.</title>
        <authorList>
            <consortium name="The Broad Institute Genomics Platform"/>
            <consortium name="The Broad Institute Genome Sequencing Center for Infectious Disease"/>
            <person name="Wu L."/>
            <person name="Ma J."/>
        </authorList>
    </citation>
    <scope>NUCLEOTIDE SEQUENCE [LARGE SCALE GENOMIC DNA]</scope>
    <source>
        <strain evidence="9">PCU 266</strain>
    </source>
</reference>
<evidence type="ECO:0000313" key="9">
    <source>
        <dbReference type="Proteomes" id="UP001596160"/>
    </source>
</evidence>
<proteinExistence type="inferred from homology"/>
<dbReference type="InterPro" id="IPR023650">
    <property type="entry name" value="Beta-lactam_class-A_AS"/>
</dbReference>
<dbReference type="PRINTS" id="PR00118">
    <property type="entry name" value="BLACTAMASEA"/>
</dbReference>